<dbReference type="GO" id="GO:0005385">
    <property type="term" value="F:zinc ion transmembrane transporter activity"/>
    <property type="evidence" value="ECO:0007669"/>
    <property type="project" value="TreeGrafter"/>
</dbReference>
<feature type="transmembrane region" description="Helical" evidence="6">
    <location>
        <begin position="57"/>
        <end position="77"/>
    </location>
</feature>
<keyword evidence="3" id="KW-0813">Transport</keyword>
<protein>
    <submittedName>
        <fullName evidence="8">Cobalt transporter</fullName>
    </submittedName>
</protein>
<dbReference type="Gene3D" id="1.20.1510.10">
    <property type="entry name" value="Cation efflux protein transmembrane domain"/>
    <property type="match status" value="1"/>
</dbReference>
<feature type="transmembrane region" description="Helical" evidence="6">
    <location>
        <begin position="24"/>
        <end position="45"/>
    </location>
</feature>
<keyword evidence="2 6" id="KW-0812">Transmembrane</keyword>
<feature type="transmembrane region" description="Helical" evidence="6">
    <location>
        <begin position="89"/>
        <end position="109"/>
    </location>
</feature>
<keyword evidence="3" id="KW-0862">Zinc</keyword>
<gene>
    <name evidence="8" type="ORF">V473_21095</name>
</gene>
<dbReference type="EMBL" id="JACT01000006">
    <property type="protein sequence ID" value="KMS52352.1"/>
    <property type="molecule type" value="Genomic_DNA"/>
</dbReference>
<keyword evidence="3" id="KW-0864">Zinc transport</keyword>
<reference evidence="8 9" key="1">
    <citation type="journal article" date="2015" name="G3 (Bethesda)">
        <title>Insights into Ongoing Evolution of the Hexachlorocyclohexane Catabolic Pathway from Comparative Genomics of Ten Sphingomonadaceae Strains.</title>
        <authorList>
            <person name="Pearce S.L."/>
            <person name="Oakeshott J.G."/>
            <person name="Pandey G."/>
        </authorList>
    </citation>
    <scope>NUCLEOTIDE SEQUENCE [LARGE SCALE GENOMIC DNA]</scope>
    <source>
        <strain evidence="8 9">LL01</strain>
    </source>
</reference>
<evidence type="ECO:0000256" key="5">
    <source>
        <dbReference type="ARBA" id="ARBA00023136"/>
    </source>
</evidence>
<dbReference type="PANTHER" id="PTHR11562">
    <property type="entry name" value="CATION EFFLUX PROTEIN/ ZINC TRANSPORTER"/>
    <property type="match status" value="1"/>
</dbReference>
<dbReference type="InterPro" id="IPR058533">
    <property type="entry name" value="Cation_efflux_TM"/>
</dbReference>
<sequence length="222" mass="23166">MMMVCNNCQSDAPPTPDPRWRRMLWMALAINLAMFLGEIVAGIASGSRSLQADALDFLGDSANYAISLGVAGMALGWRSRAALLKGGTILAFGLYVLVTTVLAALGRGVPHAETMGIVGVIALVANGSVALMLYRYRSGDANMRSVWICSRNDAIGNLAVLLAAAGVVGTGTAWPDLAVALIMAALGIWGGLQIINQARAELRPKKPASLVEAQQTLASTSL</sequence>
<name>A0A0J7XL00_9SPHN</name>
<evidence type="ECO:0000313" key="8">
    <source>
        <dbReference type="EMBL" id="KMS52352.1"/>
    </source>
</evidence>
<comment type="subcellular location">
    <subcellularLocation>
        <location evidence="1">Membrane</location>
        <topology evidence="1">Multi-pass membrane protein</topology>
    </subcellularLocation>
</comment>
<dbReference type="Pfam" id="PF01545">
    <property type="entry name" value="Cation_efflux"/>
    <property type="match status" value="1"/>
</dbReference>
<proteinExistence type="predicted"/>
<dbReference type="AlphaFoldDB" id="A0A0J7XL00"/>
<keyword evidence="4 6" id="KW-1133">Transmembrane helix</keyword>
<dbReference type="PATRIC" id="fig|1420583.3.peg.4031"/>
<organism evidence="8 9">
    <name type="scientific">Sphingobium cupriresistens LL01</name>
    <dbReference type="NCBI Taxonomy" id="1420583"/>
    <lineage>
        <taxon>Bacteria</taxon>
        <taxon>Pseudomonadati</taxon>
        <taxon>Pseudomonadota</taxon>
        <taxon>Alphaproteobacteria</taxon>
        <taxon>Sphingomonadales</taxon>
        <taxon>Sphingomonadaceae</taxon>
        <taxon>Sphingobium</taxon>
    </lineage>
</organism>
<evidence type="ECO:0000313" key="9">
    <source>
        <dbReference type="Proteomes" id="UP000052232"/>
    </source>
</evidence>
<dbReference type="InterPro" id="IPR050681">
    <property type="entry name" value="CDF/SLC30A"/>
</dbReference>
<dbReference type="GO" id="GO:0005886">
    <property type="term" value="C:plasma membrane"/>
    <property type="evidence" value="ECO:0007669"/>
    <property type="project" value="TreeGrafter"/>
</dbReference>
<keyword evidence="9" id="KW-1185">Reference proteome</keyword>
<dbReference type="Proteomes" id="UP000052232">
    <property type="component" value="Unassembled WGS sequence"/>
</dbReference>
<accession>A0A0J7XL00</accession>
<evidence type="ECO:0000256" key="6">
    <source>
        <dbReference type="SAM" id="Phobius"/>
    </source>
</evidence>
<dbReference type="InterPro" id="IPR027469">
    <property type="entry name" value="Cation_efflux_TMD_sf"/>
</dbReference>
<feature type="transmembrane region" description="Helical" evidence="6">
    <location>
        <begin position="154"/>
        <end position="171"/>
    </location>
</feature>
<evidence type="ECO:0000259" key="7">
    <source>
        <dbReference type="Pfam" id="PF01545"/>
    </source>
</evidence>
<feature type="transmembrane region" description="Helical" evidence="6">
    <location>
        <begin position="115"/>
        <end position="134"/>
    </location>
</feature>
<evidence type="ECO:0000256" key="3">
    <source>
        <dbReference type="ARBA" id="ARBA00022906"/>
    </source>
</evidence>
<dbReference type="SUPFAM" id="SSF161111">
    <property type="entry name" value="Cation efflux protein transmembrane domain-like"/>
    <property type="match status" value="1"/>
</dbReference>
<evidence type="ECO:0000256" key="2">
    <source>
        <dbReference type="ARBA" id="ARBA00022692"/>
    </source>
</evidence>
<keyword evidence="5 6" id="KW-0472">Membrane</keyword>
<feature type="transmembrane region" description="Helical" evidence="6">
    <location>
        <begin position="177"/>
        <end position="196"/>
    </location>
</feature>
<feature type="domain" description="Cation efflux protein transmembrane" evidence="7">
    <location>
        <begin position="24"/>
        <end position="200"/>
    </location>
</feature>
<comment type="caution">
    <text evidence="8">The sequence shown here is derived from an EMBL/GenBank/DDBJ whole genome shotgun (WGS) entry which is preliminary data.</text>
</comment>
<dbReference type="PANTHER" id="PTHR11562:SF17">
    <property type="entry name" value="RE54080P-RELATED"/>
    <property type="match status" value="1"/>
</dbReference>
<evidence type="ECO:0000256" key="4">
    <source>
        <dbReference type="ARBA" id="ARBA00022989"/>
    </source>
</evidence>
<evidence type="ECO:0000256" key="1">
    <source>
        <dbReference type="ARBA" id="ARBA00004141"/>
    </source>
</evidence>
<keyword evidence="3" id="KW-0406">Ion transport</keyword>